<gene>
    <name evidence="1" type="ORF">H9912_08430</name>
</gene>
<accession>A0A9D2R1P4</accession>
<dbReference type="Proteomes" id="UP000823851">
    <property type="component" value="Unassembled WGS sequence"/>
</dbReference>
<proteinExistence type="predicted"/>
<organism evidence="1 2">
    <name type="scientific">Candidatus Eisenbergiella stercorigallinarum</name>
    <dbReference type="NCBI Taxonomy" id="2838557"/>
    <lineage>
        <taxon>Bacteria</taxon>
        <taxon>Bacillati</taxon>
        <taxon>Bacillota</taxon>
        <taxon>Clostridia</taxon>
        <taxon>Lachnospirales</taxon>
        <taxon>Lachnospiraceae</taxon>
        <taxon>Eisenbergiella</taxon>
    </lineage>
</organism>
<evidence type="ECO:0000313" key="2">
    <source>
        <dbReference type="Proteomes" id="UP000823851"/>
    </source>
</evidence>
<reference evidence="1" key="2">
    <citation type="submission" date="2021-04" db="EMBL/GenBank/DDBJ databases">
        <authorList>
            <person name="Gilroy R."/>
        </authorList>
    </citation>
    <scope>NUCLEOTIDE SEQUENCE</scope>
    <source>
        <strain evidence="1">ChiHjej8B7-25341</strain>
    </source>
</reference>
<protein>
    <submittedName>
        <fullName evidence="1">Uncharacterized protein</fullName>
    </submittedName>
</protein>
<reference evidence="1" key="1">
    <citation type="journal article" date="2021" name="PeerJ">
        <title>Extensive microbial diversity within the chicken gut microbiome revealed by metagenomics and culture.</title>
        <authorList>
            <person name="Gilroy R."/>
            <person name="Ravi A."/>
            <person name="Getino M."/>
            <person name="Pursley I."/>
            <person name="Horton D.L."/>
            <person name="Alikhan N.F."/>
            <person name="Baker D."/>
            <person name="Gharbi K."/>
            <person name="Hall N."/>
            <person name="Watson M."/>
            <person name="Adriaenssens E.M."/>
            <person name="Foster-Nyarko E."/>
            <person name="Jarju S."/>
            <person name="Secka A."/>
            <person name="Antonio M."/>
            <person name="Oren A."/>
            <person name="Chaudhuri R.R."/>
            <person name="La Ragione R."/>
            <person name="Hildebrand F."/>
            <person name="Pallen M.J."/>
        </authorList>
    </citation>
    <scope>NUCLEOTIDE SEQUENCE</scope>
    <source>
        <strain evidence="1">ChiHjej8B7-25341</strain>
    </source>
</reference>
<dbReference type="EMBL" id="DWUW01000243">
    <property type="protein sequence ID" value="HJD31953.1"/>
    <property type="molecule type" value="Genomic_DNA"/>
</dbReference>
<dbReference type="AlphaFoldDB" id="A0A9D2R1P4"/>
<name>A0A9D2R1P4_9FIRM</name>
<sequence>MDKEKLAVDDRIENVKRRCETKKGLEIEAEGSQASMQAQIAPRRNAKTDWRIRLVKGNGLCYTMHHRDTDDISAIVFASQNGSGK</sequence>
<evidence type="ECO:0000313" key="1">
    <source>
        <dbReference type="EMBL" id="HJD31953.1"/>
    </source>
</evidence>
<comment type="caution">
    <text evidence="1">The sequence shown here is derived from an EMBL/GenBank/DDBJ whole genome shotgun (WGS) entry which is preliminary data.</text>
</comment>